<dbReference type="RefSeq" id="WP_131259211.1">
    <property type="nucleotide sequence ID" value="NZ_JBHSUS010000001.1"/>
</dbReference>
<dbReference type="InterPro" id="IPR016174">
    <property type="entry name" value="Di-haem_cyt_TM"/>
</dbReference>
<comment type="caution">
    <text evidence="15">The sequence shown here is derived from an EMBL/GenBank/DDBJ whole genome shotgun (WGS) entry which is preliminary data.</text>
</comment>
<dbReference type="InterPro" id="IPR052168">
    <property type="entry name" value="Cytochrome_b561_oxidase"/>
</dbReference>
<name>A0ABW1XFV3_9ALTE</name>
<dbReference type="Pfam" id="PF01292">
    <property type="entry name" value="Ni_hydr_CYTB"/>
    <property type="match status" value="1"/>
</dbReference>
<keyword evidence="7" id="KW-0479">Metal-binding</keyword>
<keyword evidence="4" id="KW-1003">Cell membrane</keyword>
<evidence type="ECO:0000256" key="10">
    <source>
        <dbReference type="ARBA" id="ARBA00023004"/>
    </source>
</evidence>
<keyword evidence="11 13" id="KW-0472">Membrane</keyword>
<feature type="transmembrane region" description="Helical" evidence="13">
    <location>
        <begin position="146"/>
        <end position="164"/>
    </location>
</feature>
<evidence type="ECO:0000256" key="5">
    <source>
        <dbReference type="ARBA" id="ARBA00022617"/>
    </source>
</evidence>
<evidence type="ECO:0000256" key="2">
    <source>
        <dbReference type="ARBA" id="ARBA00004651"/>
    </source>
</evidence>
<evidence type="ECO:0000313" key="16">
    <source>
        <dbReference type="Proteomes" id="UP001596364"/>
    </source>
</evidence>
<evidence type="ECO:0000256" key="11">
    <source>
        <dbReference type="ARBA" id="ARBA00023136"/>
    </source>
</evidence>
<evidence type="ECO:0000256" key="3">
    <source>
        <dbReference type="ARBA" id="ARBA00022448"/>
    </source>
</evidence>
<dbReference type="SUPFAM" id="SSF81342">
    <property type="entry name" value="Transmembrane di-heme cytochromes"/>
    <property type="match status" value="1"/>
</dbReference>
<feature type="transmembrane region" description="Helical" evidence="13">
    <location>
        <begin position="43"/>
        <end position="64"/>
    </location>
</feature>
<keyword evidence="10" id="KW-0408">Iron</keyword>
<evidence type="ECO:0000256" key="9">
    <source>
        <dbReference type="ARBA" id="ARBA00022989"/>
    </source>
</evidence>
<comment type="cofactor">
    <cofactor evidence="1">
        <name>heme b</name>
        <dbReference type="ChEBI" id="CHEBI:60344"/>
    </cofactor>
</comment>
<keyword evidence="9 13" id="KW-1133">Transmembrane helix</keyword>
<dbReference type="EMBL" id="JBHSUS010000001">
    <property type="protein sequence ID" value="MFC6439111.1"/>
    <property type="molecule type" value="Genomic_DNA"/>
</dbReference>
<dbReference type="PANTHER" id="PTHR30529">
    <property type="entry name" value="CYTOCHROME B561"/>
    <property type="match status" value="1"/>
</dbReference>
<dbReference type="Proteomes" id="UP001596364">
    <property type="component" value="Unassembled WGS sequence"/>
</dbReference>
<reference evidence="16" key="1">
    <citation type="journal article" date="2019" name="Int. J. Syst. Evol. Microbiol.">
        <title>The Global Catalogue of Microorganisms (GCM) 10K type strain sequencing project: providing services to taxonomists for standard genome sequencing and annotation.</title>
        <authorList>
            <consortium name="The Broad Institute Genomics Platform"/>
            <consortium name="The Broad Institute Genome Sequencing Center for Infectious Disease"/>
            <person name="Wu L."/>
            <person name="Ma J."/>
        </authorList>
    </citation>
    <scope>NUCLEOTIDE SEQUENCE [LARGE SCALE GENOMIC DNA]</scope>
    <source>
        <strain evidence="16">CGMCC 1.16031</strain>
    </source>
</reference>
<evidence type="ECO:0000259" key="14">
    <source>
        <dbReference type="Pfam" id="PF01292"/>
    </source>
</evidence>
<feature type="transmembrane region" description="Helical" evidence="13">
    <location>
        <begin position="9"/>
        <end position="28"/>
    </location>
</feature>
<feature type="transmembrane region" description="Helical" evidence="13">
    <location>
        <begin position="85"/>
        <end position="107"/>
    </location>
</feature>
<evidence type="ECO:0000256" key="4">
    <source>
        <dbReference type="ARBA" id="ARBA00022475"/>
    </source>
</evidence>
<comment type="similarity">
    <text evidence="12">Belongs to the cytochrome b561 family.</text>
</comment>
<dbReference type="InterPro" id="IPR011577">
    <property type="entry name" value="Cyt_b561_bac/Ni-Hgenase"/>
</dbReference>
<dbReference type="PANTHER" id="PTHR30529:SF3">
    <property type="entry name" value="CYTOCHROME B561 HOMOLOG 1"/>
    <property type="match status" value="1"/>
</dbReference>
<gene>
    <name evidence="15" type="ORF">ACFP85_02945</name>
</gene>
<keyword evidence="8" id="KW-0249">Electron transport</keyword>
<proteinExistence type="inferred from homology"/>
<comment type="subcellular location">
    <subcellularLocation>
        <location evidence="2">Cell membrane</location>
        <topology evidence="2">Multi-pass membrane protein</topology>
    </subcellularLocation>
</comment>
<protein>
    <submittedName>
        <fullName evidence="15">Cytochrome b</fullName>
    </submittedName>
</protein>
<keyword evidence="16" id="KW-1185">Reference proteome</keyword>
<evidence type="ECO:0000256" key="12">
    <source>
        <dbReference type="ARBA" id="ARBA00037975"/>
    </source>
</evidence>
<keyword evidence="3" id="KW-0813">Transport</keyword>
<sequence length="177" mass="20589">MQTQKFSPLVMFFHWFTFLALIGVYVAVEGHEWFERGTDMRKYFMIAHFWLGLSVLLLTVPRIITRFFSAYPPITPTPPVWQDKIAKLTLLAMYVWMLAMPLLGWAMQSAEGREVTFWGMQLPALLDLNKELGHDLEEVHEALGTFGYLLIGVHILAAIWHQHVMKDDTLQRMRPGR</sequence>
<evidence type="ECO:0000256" key="7">
    <source>
        <dbReference type="ARBA" id="ARBA00022723"/>
    </source>
</evidence>
<evidence type="ECO:0000313" key="15">
    <source>
        <dbReference type="EMBL" id="MFC6439111.1"/>
    </source>
</evidence>
<feature type="domain" description="Cytochrome b561 bacterial/Ni-hydrogenase" evidence="14">
    <location>
        <begin position="6"/>
        <end position="176"/>
    </location>
</feature>
<keyword evidence="5" id="KW-0349">Heme</keyword>
<keyword evidence="6 13" id="KW-0812">Transmembrane</keyword>
<accession>A0ABW1XFV3</accession>
<evidence type="ECO:0000256" key="6">
    <source>
        <dbReference type="ARBA" id="ARBA00022692"/>
    </source>
</evidence>
<evidence type="ECO:0000256" key="13">
    <source>
        <dbReference type="SAM" id="Phobius"/>
    </source>
</evidence>
<evidence type="ECO:0000256" key="8">
    <source>
        <dbReference type="ARBA" id="ARBA00022982"/>
    </source>
</evidence>
<evidence type="ECO:0000256" key="1">
    <source>
        <dbReference type="ARBA" id="ARBA00001970"/>
    </source>
</evidence>
<organism evidence="15 16">
    <name type="scientific">Pseudobowmanella zhangzhouensis</name>
    <dbReference type="NCBI Taxonomy" id="1537679"/>
    <lineage>
        <taxon>Bacteria</taxon>
        <taxon>Pseudomonadati</taxon>
        <taxon>Pseudomonadota</taxon>
        <taxon>Gammaproteobacteria</taxon>
        <taxon>Alteromonadales</taxon>
        <taxon>Alteromonadaceae</taxon>
    </lineage>
</organism>